<feature type="transmembrane region" description="Helical" evidence="1">
    <location>
        <begin position="566"/>
        <end position="591"/>
    </location>
</feature>
<accession>E5AKN7</accession>
<gene>
    <name evidence="2" type="ordered locus">RBRH_00867</name>
</gene>
<evidence type="ECO:0000313" key="3">
    <source>
        <dbReference type="Proteomes" id="UP000007437"/>
    </source>
</evidence>
<evidence type="ECO:0000256" key="1">
    <source>
        <dbReference type="SAM" id="Phobius"/>
    </source>
</evidence>
<reference evidence="2 3" key="1">
    <citation type="journal article" date="2011" name="J. Bacteriol.">
        <title>Complete genome sequence of Burkholderia rhizoxinica, an endosymbiont of Rhizopus microsporus.</title>
        <authorList>
            <person name="Lackner G."/>
            <person name="Moebius N."/>
            <person name="Partida-Martinez L."/>
            <person name="Hertweck C."/>
        </authorList>
    </citation>
    <scope>NUCLEOTIDE SEQUENCE [LARGE SCALE GENOMIC DNA]</scope>
    <source>
        <strain evidence="3">DSM 19002 / CIP 109453 / HKI 454</strain>
    </source>
</reference>
<dbReference type="Proteomes" id="UP000007437">
    <property type="component" value="Chromosome"/>
</dbReference>
<dbReference type="KEGG" id="brh:RBRH_00867"/>
<feature type="transmembrane region" description="Helical" evidence="1">
    <location>
        <begin position="637"/>
        <end position="660"/>
    </location>
</feature>
<dbReference type="PANTHER" id="PTHR37813">
    <property type="entry name" value="FELS-2 PROPHAGE PROTEIN"/>
    <property type="match status" value="1"/>
</dbReference>
<dbReference type="HOGENOM" id="CLU_006757_1_0_4"/>
<sequence>MDPTQNLRVMADMVEKLTRPLKAALTGRRGVARSLNDTRRALAEMGKTQQCIAQFRALRGALAATASQLDVTRARVTALAAALRAGGPPSRQMLAEFHQAKRSAAQLATVHDAQVARVQALRSQLAHAGVNTRQLVHHERTLRASIASTTASMNQQLSKLDALNTRKKRLAEVRRHRHDTGRMLDGSARWRADEDPIDYLRLKLGRARHWLREAIHAEREAMRIDVLGAGQPVSANAMTFAREMKTVGVSISERLTMMRKALPILGNEHDAQMALPALAKVKFLNEVMFDADDARANTQTFMTMLPIIQQRGSMRHIATFEREASTMRQMLTATQARVGVDQWRAFIQAGGAAAKQLRDDAFFFQMEPLIDAMHGHAAGAGLTAAYNHLYEGKTTLAAAKQMIALGLLNPKKIEYTKLGAIKAFQPDALAGSEILKASPFEWLEQVLLPKLRAHGITDHDKIKNVIPTILPDRAAAEFFSNLYRLRTAIHHNAQLGVGIDGIDALHTNALQITRGREVAALAQLRDLMHETGQHILPMYNEALAYTTALTEKWLTFMREHPAQSKVVVQALAGVAAILAAISTLSVALAGILAPLAIIKYSLATLGLQGGTLSRLLGTLLKAWRLLGHGIMLVGRVLLANPIGLAITAIAFAAFQIYRYWGPIQGFFSGLWKRVQQTFDGALSNLTARIGQCSPLSLFKQAFTAVLQWFDSDLPATFWEFGAKLMSQWVTGIRSQLAAVKETITEVANRTVEWFQDKLRELGALLRWACNGGLMEIGTWFIDGSPIGLFYRAFAAVLQWFGIDLPKKFSQFGVNVMLGLASGIKSQLGAVKDAITEVANSTVMWFKERLGMHSPSRIFGELGGFIGQGAARGIEGEQSRVARAALALASVAASAFAAPAVGASAFAASAFGAAVVNQSTVPFVRASVPIDARASVTRASAAASADPIASSIVIHVHPPAGADTADIARMVRAEFERAQRAKLSRAGSRLSD</sequence>
<organism evidence="2 3">
    <name type="scientific">Mycetohabitans rhizoxinica (strain DSM 19002 / CIP 109453 / HKI 454)</name>
    <name type="common">Paraburkholderia rhizoxinica</name>
    <dbReference type="NCBI Taxonomy" id="882378"/>
    <lineage>
        <taxon>Bacteria</taxon>
        <taxon>Pseudomonadati</taxon>
        <taxon>Pseudomonadota</taxon>
        <taxon>Betaproteobacteria</taxon>
        <taxon>Burkholderiales</taxon>
        <taxon>Burkholderiaceae</taxon>
        <taxon>Mycetohabitans</taxon>
    </lineage>
</organism>
<dbReference type="OrthoDB" id="8019720at2"/>
<dbReference type="RefSeq" id="WP_013433947.1">
    <property type="nucleotide sequence ID" value="NC_014722.1"/>
</dbReference>
<dbReference type="STRING" id="882378.RBRH_00867"/>
<feature type="transmembrane region" description="Helical" evidence="1">
    <location>
        <begin position="597"/>
        <end position="616"/>
    </location>
</feature>
<keyword evidence="1" id="KW-0812">Transmembrane</keyword>
<keyword evidence="1" id="KW-0472">Membrane</keyword>
<name>E5AKN7_MYCRK</name>
<dbReference type="eggNOG" id="COG4942">
    <property type="taxonomic scope" value="Bacteria"/>
</dbReference>
<evidence type="ECO:0000313" key="2">
    <source>
        <dbReference type="EMBL" id="CBW73709.1"/>
    </source>
</evidence>
<keyword evidence="1" id="KW-1133">Transmembrane helix</keyword>
<dbReference type="PANTHER" id="PTHR37813:SF1">
    <property type="entry name" value="FELS-2 PROPHAGE PROTEIN"/>
    <property type="match status" value="1"/>
</dbReference>
<proteinExistence type="predicted"/>
<dbReference type="AlphaFoldDB" id="E5AKN7"/>
<dbReference type="EMBL" id="FR687359">
    <property type="protein sequence ID" value="CBW73709.1"/>
    <property type="molecule type" value="Genomic_DNA"/>
</dbReference>
<protein>
    <submittedName>
        <fullName evidence="2">Phage tail protein</fullName>
    </submittedName>
</protein>